<dbReference type="Proteomes" id="UP001623600">
    <property type="component" value="Unassembled WGS sequence"/>
</dbReference>
<dbReference type="Pfam" id="PF21912">
    <property type="entry name" value="Glyco_transf_99"/>
    <property type="match status" value="1"/>
</dbReference>
<organism evidence="3 4">
    <name type="scientific">Candidatus Clostridium helianthi</name>
    <dbReference type="NCBI Taxonomy" id="3381660"/>
    <lineage>
        <taxon>Bacteria</taxon>
        <taxon>Bacillati</taxon>
        <taxon>Bacillota</taxon>
        <taxon>Clostridia</taxon>
        <taxon>Eubacteriales</taxon>
        <taxon>Clostridiaceae</taxon>
        <taxon>Clostridium</taxon>
    </lineage>
</organism>
<gene>
    <name evidence="3" type="ORF">ACJDTP_02125</name>
</gene>
<dbReference type="InterPro" id="IPR054112">
    <property type="entry name" value="Glyco_transf_99_N"/>
</dbReference>
<evidence type="ECO:0000313" key="4">
    <source>
        <dbReference type="Proteomes" id="UP001623600"/>
    </source>
</evidence>
<comment type="caution">
    <text evidence="3">The sequence shown here is derived from an EMBL/GenBank/DDBJ whole genome shotgun (WGS) entry which is preliminary data.</text>
</comment>
<name>A0ABW8RZ30_9CLOT</name>
<evidence type="ECO:0000256" key="1">
    <source>
        <dbReference type="SAM" id="Coils"/>
    </source>
</evidence>
<reference evidence="3 4" key="1">
    <citation type="submission" date="2024-11" db="EMBL/GenBank/DDBJ databases">
        <authorList>
            <person name="Heng Y.C."/>
            <person name="Lim A.C.H."/>
            <person name="Lee J.K.Y."/>
            <person name="Kittelmann S."/>
        </authorList>
    </citation>
    <scope>NUCLEOTIDE SEQUENCE [LARGE SCALE GENOMIC DNA]</scope>
    <source>
        <strain evidence="3 4">WILCCON 0112</strain>
    </source>
</reference>
<evidence type="ECO:0000313" key="3">
    <source>
        <dbReference type="EMBL" id="MFL0163861.1"/>
    </source>
</evidence>
<evidence type="ECO:0000259" key="2">
    <source>
        <dbReference type="Pfam" id="PF21912"/>
    </source>
</evidence>
<protein>
    <submittedName>
        <fullName evidence="3">GT99 family glycosyltransferase N-terminal domain-containing protein</fullName>
    </submittedName>
</protein>
<dbReference type="RefSeq" id="WP_406760353.1">
    <property type="nucleotide sequence ID" value="NZ_JBJIAB010000002.1"/>
</dbReference>
<proteinExistence type="predicted"/>
<feature type="coiled-coil region" evidence="1">
    <location>
        <begin position="451"/>
        <end position="492"/>
    </location>
</feature>
<accession>A0ABW8RZ30</accession>
<feature type="domain" description="Glycosyltransferase 99 N-terminal" evidence="2">
    <location>
        <begin position="19"/>
        <end position="179"/>
    </location>
</feature>
<keyword evidence="4" id="KW-1185">Reference proteome</keyword>
<dbReference type="EMBL" id="JBJIAB010000002">
    <property type="protein sequence ID" value="MFL0163861.1"/>
    <property type="molecule type" value="Genomic_DNA"/>
</dbReference>
<keyword evidence="1" id="KW-0175">Coiled coil</keyword>
<sequence length="551" mass="65553">MIVPFVFSLNPEKRFELDWVYYKFTSFCCKYDYPIIAQERYDFSIHDHFVNNKVFLDEPQHNWTDVICFREEQDKYIDKYFIPESISNTIINKYGSEESAYINYLIGENLELEAFLDETILKIEKKYERKITAFLNWNTSESLKKVADKHGIKVIHLELAPVRKYNYFHLGYFDFKGVHTVNSLEEQYYDFAKKNIDLPMLSNKELLALFLDREYLEYVYLLEREPEFKIGVVSSGKKNYFDIVRNNCDSNTLLTKTVENFDVKDILFRLHPADPLKKQLKGELDNKWNFDDSRSSLEFILKCESIANISSNMAFEAMLLGKKVYNLGKSPYQFCNLKDFDDKSEFKNINKFLNFVLFGYMIPFTFINDAQYLLWRCSEPNIEEIYLKNFRYYINKLNIDEKILLNKSDKRLQLILDKKGFSLKKSAEKYFLCIQDCHAKTEQLSEQCNKISNYISLNNQLQTESNNYKEQIRKLSEEKNYLYKQIEESNNECQVLRKQNADSLVIINELDKEKNDILLMYNSISNSTIWRITKPLRDILDCIKKLKGKGF</sequence>